<feature type="compositionally biased region" description="Basic residues" evidence="1">
    <location>
        <begin position="1"/>
        <end position="17"/>
    </location>
</feature>
<accession>A0A0C3CYN7</accession>
<sequence>MSTSKPRRRNFTAKKKYANSSTGHRQPLHTHAVGIQLSCKEALSSCSHQRPVQAAHMQPHTSRPALLDAAFGSAGQCLS</sequence>
<name>A0A0C3CYN7_9AGAM</name>
<reference evidence="2 3" key="1">
    <citation type="submission" date="2014-04" db="EMBL/GenBank/DDBJ databases">
        <authorList>
            <consortium name="DOE Joint Genome Institute"/>
            <person name="Kuo A."/>
            <person name="Kohler A."/>
            <person name="Nagy L.G."/>
            <person name="Floudas D."/>
            <person name="Copeland A."/>
            <person name="Barry K.W."/>
            <person name="Cichocki N."/>
            <person name="Veneault-Fourrey C."/>
            <person name="LaButti K."/>
            <person name="Lindquist E.A."/>
            <person name="Lipzen A."/>
            <person name="Lundell T."/>
            <person name="Morin E."/>
            <person name="Murat C."/>
            <person name="Sun H."/>
            <person name="Tunlid A."/>
            <person name="Henrissat B."/>
            <person name="Grigoriev I.V."/>
            <person name="Hibbett D.S."/>
            <person name="Martin F."/>
            <person name="Nordberg H.P."/>
            <person name="Cantor M.N."/>
            <person name="Hua S.X."/>
        </authorList>
    </citation>
    <scope>NUCLEOTIDE SEQUENCE [LARGE SCALE GENOMIC DNA]</scope>
    <source>
        <strain evidence="2 3">Foug A</strain>
    </source>
</reference>
<reference evidence="3" key="2">
    <citation type="submission" date="2015-01" db="EMBL/GenBank/DDBJ databases">
        <title>Evolutionary Origins and Diversification of the Mycorrhizal Mutualists.</title>
        <authorList>
            <consortium name="DOE Joint Genome Institute"/>
            <consortium name="Mycorrhizal Genomics Consortium"/>
            <person name="Kohler A."/>
            <person name="Kuo A."/>
            <person name="Nagy L.G."/>
            <person name="Floudas D."/>
            <person name="Copeland A."/>
            <person name="Barry K.W."/>
            <person name="Cichocki N."/>
            <person name="Veneault-Fourrey C."/>
            <person name="LaButti K."/>
            <person name="Lindquist E.A."/>
            <person name="Lipzen A."/>
            <person name="Lundell T."/>
            <person name="Morin E."/>
            <person name="Murat C."/>
            <person name="Riley R."/>
            <person name="Ohm R."/>
            <person name="Sun H."/>
            <person name="Tunlid A."/>
            <person name="Henrissat B."/>
            <person name="Grigoriev I.V."/>
            <person name="Hibbett D.S."/>
            <person name="Martin F."/>
        </authorList>
    </citation>
    <scope>NUCLEOTIDE SEQUENCE [LARGE SCALE GENOMIC DNA]</scope>
    <source>
        <strain evidence="3">Foug A</strain>
    </source>
</reference>
<dbReference type="HOGENOM" id="CLU_2607391_0_0_1"/>
<organism evidence="2 3">
    <name type="scientific">Scleroderma citrinum Foug A</name>
    <dbReference type="NCBI Taxonomy" id="1036808"/>
    <lineage>
        <taxon>Eukaryota</taxon>
        <taxon>Fungi</taxon>
        <taxon>Dikarya</taxon>
        <taxon>Basidiomycota</taxon>
        <taxon>Agaricomycotina</taxon>
        <taxon>Agaricomycetes</taxon>
        <taxon>Agaricomycetidae</taxon>
        <taxon>Boletales</taxon>
        <taxon>Sclerodermatineae</taxon>
        <taxon>Sclerodermataceae</taxon>
        <taxon>Scleroderma</taxon>
    </lineage>
</organism>
<dbReference type="Proteomes" id="UP000053989">
    <property type="component" value="Unassembled WGS sequence"/>
</dbReference>
<protein>
    <submittedName>
        <fullName evidence="2">Uncharacterized protein</fullName>
    </submittedName>
</protein>
<keyword evidence="3" id="KW-1185">Reference proteome</keyword>
<evidence type="ECO:0000256" key="1">
    <source>
        <dbReference type="SAM" id="MobiDB-lite"/>
    </source>
</evidence>
<feature type="region of interest" description="Disordered" evidence="1">
    <location>
        <begin position="1"/>
        <end position="29"/>
    </location>
</feature>
<dbReference type="InParanoid" id="A0A0C3CYN7"/>
<dbReference type="EMBL" id="KN822174">
    <property type="protein sequence ID" value="KIM53660.1"/>
    <property type="molecule type" value="Genomic_DNA"/>
</dbReference>
<evidence type="ECO:0000313" key="3">
    <source>
        <dbReference type="Proteomes" id="UP000053989"/>
    </source>
</evidence>
<gene>
    <name evidence="2" type="ORF">SCLCIDRAFT_1222633</name>
</gene>
<proteinExistence type="predicted"/>
<evidence type="ECO:0000313" key="2">
    <source>
        <dbReference type="EMBL" id="KIM53660.1"/>
    </source>
</evidence>
<dbReference type="AlphaFoldDB" id="A0A0C3CYN7"/>